<dbReference type="GO" id="GO:0019843">
    <property type="term" value="F:rRNA binding"/>
    <property type="evidence" value="ECO:0007669"/>
    <property type="project" value="TreeGrafter"/>
</dbReference>
<gene>
    <name evidence="3" type="ORF">METZ01_LOCUS416210</name>
</gene>
<dbReference type="PROSITE" id="PS50823">
    <property type="entry name" value="KH_TYPE_2"/>
    <property type="match status" value="1"/>
</dbReference>
<feature type="domain" description="KH type-2" evidence="2">
    <location>
        <begin position="108"/>
        <end position="185"/>
    </location>
</feature>
<proteinExistence type="predicted"/>
<keyword evidence="1" id="KW-0694">RNA-binding</keyword>
<dbReference type="Pfam" id="PF07650">
    <property type="entry name" value="KH_2"/>
    <property type="match status" value="1"/>
</dbReference>
<dbReference type="GO" id="GO:0043024">
    <property type="term" value="F:ribosomal small subunit binding"/>
    <property type="evidence" value="ECO:0007669"/>
    <property type="project" value="TreeGrafter"/>
</dbReference>
<dbReference type="SUPFAM" id="SSF54814">
    <property type="entry name" value="Prokaryotic type KH domain (KH-domain type II)"/>
    <property type="match status" value="1"/>
</dbReference>
<dbReference type="CDD" id="cd22534">
    <property type="entry name" value="KH-II_Era"/>
    <property type="match status" value="1"/>
</dbReference>
<protein>
    <recommendedName>
        <fullName evidence="2">KH type-2 domain-containing protein</fullName>
    </recommendedName>
</protein>
<dbReference type="NCBIfam" id="TIGR00436">
    <property type="entry name" value="era"/>
    <property type="match status" value="1"/>
</dbReference>
<dbReference type="InterPro" id="IPR009019">
    <property type="entry name" value="KH_sf_prok-type"/>
</dbReference>
<dbReference type="AlphaFoldDB" id="A0A382WWS8"/>
<evidence type="ECO:0000256" key="1">
    <source>
        <dbReference type="ARBA" id="ARBA00022884"/>
    </source>
</evidence>
<name>A0A382WWS8_9ZZZZ</name>
<dbReference type="InterPro" id="IPR004044">
    <property type="entry name" value="KH_dom_type_2"/>
</dbReference>
<dbReference type="EMBL" id="UINC01163187">
    <property type="protein sequence ID" value="SVD63356.1"/>
    <property type="molecule type" value="Genomic_DNA"/>
</dbReference>
<feature type="non-terminal residue" evidence="3">
    <location>
        <position position="1"/>
    </location>
</feature>
<dbReference type="InterPro" id="IPR005662">
    <property type="entry name" value="GTPase_Era-like"/>
</dbReference>
<dbReference type="Gene3D" id="3.30.300.20">
    <property type="match status" value="1"/>
</dbReference>
<dbReference type="GO" id="GO:0005525">
    <property type="term" value="F:GTP binding"/>
    <property type="evidence" value="ECO:0007669"/>
    <property type="project" value="InterPro"/>
</dbReference>
<dbReference type="GO" id="GO:0000028">
    <property type="term" value="P:ribosomal small subunit assembly"/>
    <property type="evidence" value="ECO:0007669"/>
    <property type="project" value="TreeGrafter"/>
</dbReference>
<dbReference type="Gene3D" id="3.40.50.300">
    <property type="entry name" value="P-loop containing nucleotide triphosphate hydrolases"/>
    <property type="match status" value="1"/>
</dbReference>
<dbReference type="PANTHER" id="PTHR42698:SF1">
    <property type="entry name" value="GTPASE ERA, MITOCHONDRIAL"/>
    <property type="match status" value="1"/>
</dbReference>
<dbReference type="InterPro" id="IPR015946">
    <property type="entry name" value="KH_dom-like_a/b"/>
</dbReference>
<dbReference type="SUPFAM" id="SSF52540">
    <property type="entry name" value="P-loop containing nucleoside triphosphate hydrolases"/>
    <property type="match status" value="1"/>
</dbReference>
<accession>A0A382WWS8</accession>
<dbReference type="PANTHER" id="PTHR42698">
    <property type="entry name" value="GTPASE ERA"/>
    <property type="match status" value="1"/>
</dbReference>
<evidence type="ECO:0000259" key="2">
    <source>
        <dbReference type="PROSITE" id="PS50823"/>
    </source>
</evidence>
<dbReference type="GO" id="GO:0005829">
    <property type="term" value="C:cytosol"/>
    <property type="evidence" value="ECO:0007669"/>
    <property type="project" value="TreeGrafter"/>
</dbReference>
<reference evidence="3" key="1">
    <citation type="submission" date="2018-05" db="EMBL/GenBank/DDBJ databases">
        <authorList>
            <person name="Lanie J.A."/>
            <person name="Ng W.-L."/>
            <person name="Kazmierczak K.M."/>
            <person name="Andrzejewski T.M."/>
            <person name="Davidsen T.M."/>
            <person name="Wayne K.J."/>
            <person name="Tettelin H."/>
            <person name="Glass J.I."/>
            <person name="Rusch D."/>
            <person name="Podicherti R."/>
            <person name="Tsui H.-C.T."/>
            <person name="Winkler M.E."/>
        </authorList>
    </citation>
    <scope>NUCLEOTIDE SEQUENCE</scope>
</reference>
<organism evidence="3">
    <name type="scientific">marine metagenome</name>
    <dbReference type="NCBI Taxonomy" id="408172"/>
    <lineage>
        <taxon>unclassified sequences</taxon>
        <taxon>metagenomes</taxon>
        <taxon>ecological metagenomes</taxon>
    </lineage>
</organism>
<dbReference type="InterPro" id="IPR027417">
    <property type="entry name" value="P-loop_NTPase"/>
</dbReference>
<sequence>NRFTWEDRRLAEMLGQRLTRTLLVVNKVDIFRDKTKLLPFLESLSREFPFKALIPLSALTGENLGDLVDEIFRELPQGEAIYPQGVYTDRDIQFRAAEIIREKLTEALHQEIPYGLTVEVEHIEENEKGQVVVHALIWLERDSQKAIAIGKQGQVLKEIGKSSRRELRTLMKKRVHLELWVKVRRHWADSERELKRFGFDSL</sequence>
<evidence type="ECO:0000313" key="3">
    <source>
        <dbReference type="EMBL" id="SVD63356.1"/>
    </source>
</evidence>